<proteinExistence type="predicted"/>
<dbReference type="Proteomes" id="UP000598271">
    <property type="component" value="Unassembled WGS sequence"/>
</dbReference>
<dbReference type="PROSITE" id="PS50885">
    <property type="entry name" value="HAMP"/>
    <property type="match status" value="1"/>
</dbReference>
<evidence type="ECO:0000256" key="1">
    <source>
        <dbReference type="ARBA" id="ARBA00000085"/>
    </source>
</evidence>
<evidence type="ECO:0000256" key="3">
    <source>
        <dbReference type="ARBA" id="ARBA00012438"/>
    </source>
</evidence>
<dbReference type="PROSITE" id="PS50109">
    <property type="entry name" value="HIS_KIN"/>
    <property type="match status" value="1"/>
</dbReference>
<name>A0A8J3GBT8_9BACT</name>
<dbReference type="AlphaFoldDB" id="A0A8J3GBT8"/>
<dbReference type="Gene3D" id="1.10.287.130">
    <property type="match status" value="1"/>
</dbReference>
<evidence type="ECO:0000256" key="7">
    <source>
        <dbReference type="ARBA" id="ARBA00022777"/>
    </source>
</evidence>
<protein>
    <recommendedName>
        <fullName evidence="3">histidine kinase</fullName>
        <ecNumber evidence="3">2.7.13.3</ecNumber>
    </recommendedName>
</protein>
<feature type="transmembrane region" description="Helical" evidence="10">
    <location>
        <begin position="9"/>
        <end position="28"/>
    </location>
</feature>
<keyword evidence="9" id="KW-0902">Two-component regulatory system</keyword>
<keyword evidence="4" id="KW-0597">Phosphoprotein</keyword>
<dbReference type="RefSeq" id="WP_189566137.1">
    <property type="nucleotide sequence ID" value="NZ_BMXF01000004.1"/>
</dbReference>
<dbReference type="InterPro" id="IPR036890">
    <property type="entry name" value="HATPase_C_sf"/>
</dbReference>
<keyword evidence="6" id="KW-0547">Nucleotide-binding</keyword>
<keyword evidence="10" id="KW-0812">Transmembrane</keyword>
<dbReference type="EC" id="2.7.13.3" evidence="3"/>
<reference evidence="13 14" key="1">
    <citation type="journal article" date="2014" name="Int. J. Syst. Evol. Microbiol.">
        <title>Complete genome sequence of Corynebacterium casei LMG S-19264T (=DSM 44701T), isolated from a smear-ripened cheese.</title>
        <authorList>
            <consortium name="US DOE Joint Genome Institute (JGI-PGF)"/>
            <person name="Walter F."/>
            <person name="Albersmeier A."/>
            <person name="Kalinowski J."/>
            <person name="Ruckert C."/>
        </authorList>
    </citation>
    <scope>NUCLEOTIDE SEQUENCE [LARGE SCALE GENOMIC DNA]</scope>
    <source>
        <strain evidence="13 14">KCTC 12866</strain>
    </source>
</reference>
<evidence type="ECO:0000256" key="9">
    <source>
        <dbReference type="ARBA" id="ARBA00023012"/>
    </source>
</evidence>
<sequence length="449" mass="50888">MKFSTRTTYIAYISVLHVVLIFLVYRLLFEDKLLFIASEVFLLISIGVSIQLYQNFLRPNEFIKSGIEAIKEKDFTIKFVPTGKGEIDVLIEVYNLMIDQLREERTKQQAQHFFLEKLIAASPTAIIILDFDDCIASVNSRAVSVFKLDIKKINGQKLNDTGIPFLRKLHEIKNGESKIVKADGVQKFKVQRSHFMDQGFRRSFLLIEELTSELLEQEKNAYGKVIRMMAHEVNNTLGATDSILQTTRKSLAASADRATADRASADRIKSNFPEDFSDLRDALKVASDRNRRLTRFMRNFADVVRLPPPGVDEFDLNRLVENVVVFLQSTARQSGISLKIIKNEPLVVKADSGQLEQVLINVIQNALEACEAGNEVQVLIDDNLIIRNNGKPILPQEAQQLFNPFYSSKPDGQGIGLTLSREILLNHGFQFSLKTNEDGWTEFVIDCNL</sequence>
<keyword evidence="14" id="KW-1185">Reference proteome</keyword>
<keyword evidence="7 13" id="KW-0418">Kinase</keyword>
<evidence type="ECO:0000256" key="8">
    <source>
        <dbReference type="ARBA" id="ARBA00022840"/>
    </source>
</evidence>
<dbReference type="GO" id="GO:0000160">
    <property type="term" value="P:phosphorelay signal transduction system"/>
    <property type="evidence" value="ECO:0007669"/>
    <property type="project" value="UniProtKB-KW"/>
</dbReference>
<evidence type="ECO:0000256" key="5">
    <source>
        <dbReference type="ARBA" id="ARBA00022679"/>
    </source>
</evidence>
<dbReference type="SUPFAM" id="SSF55874">
    <property type="entry name" value="ATPase domain of HSP90 chaperone/DNA topoisomerase II/histidine kinase"/>
    <property type="match status" value="1"/>
</dbReference>
<feature type="transmembrane region" description="Helical" evidence="10">
    <location>
        <begin position="34"/>
        <end position="53"/>
    </location>
</feature>
<feature type="domain" description="Histidine kinase" evidence="11">
    <location>
        <begin position="228"/>
        <end position="449"/>
    </location>
</feature>
<evidence type="ECO:0000256" key="2">
    <source>
        <dbReference type="ARBA" id="ARBA00004370"/>
    </source>
</evidence>
<organism evidence="13 14">
    <name type="scientific">Persicitalea jodogahamensis</name>
    <dbReference type="NCBI Taxonomy" id="402147"/>
    <lineage>
        <taxon>Bacteria</taxon>
        <taxon>Pseudomonadati</taxon>
        <taxon>Bacteroidota</taxon>
        <taxon>Cytophagia</taxon>
        <taxon>Cytophagales</taxon>
        <taxon>Spirosomataceae</taxon>
        <taxon>Persicitalea</taxon>
    </lineage>
</organism>
<keyword evidence="5" id="KW-0808">Transferase</keyword>
<dbReference type="InterPro" id="IPR035965">
    <property type="entry name" value="PAS-like_dom_sf"/>
</dbReference>
<keyword evidence="10" id="KW-0472">Membrane</keyword>
<evidence type="ECO:0000256" key="6">
    <source>
        <dbReference type="ARBA" id="ARBA00022741"/>
    </source>
</evidence>
<keyword evidence="8" id="KW-0067">ATP-binding</keyword>
<evidence type="ECO:0000313" key="13">
    <source>
        <dbReference type="EMBL" id="GHB80044.1"/>
    </source>
</evidence>
<dbReference type="Gene3D" id="3.30.565.10">
    <property type="entry name" value="Histidine kinase-like ATPase, C-terminal domain"/>
    <property type="match status" value="1"/>
</dbReference>
<feature type="domain" description="HAMP" evidence="12">
    <location>
        <begin position="63"/>
        <end position="106"/>
    </location>
</feature>
<dbReference type="InterPro" id="IPR003594">
    <property type="entry name" value="HATPase_dom"/>
</dbReference>
<dbReference type="InterPro" id="IPR003660">
    <property type="entry name" value="HAMP_dom"/>
</dbReference>
<evidence type="ECO:0000256" key="10">
    <source>
        <dbReference type="SAM" id="Phobius"/>
    </source>
</evidence>
<dbReference type="GO" id="GO:0004673">
    <property type="term" value="F:protein histidine kinase activity"/>
    <property type="evidence" value="ECO:0007669"/>
    <property type="project" value="UniProtKB-EC"/>
</dbReference>
<dbReference type="Gene3D" id="6.10.340.10">
    <property type="match status" value="1"/>
</dbReference>
<comment type="catalytic activity">
    <reaction evidence="1">
        <text>ATP + protein L-histidine = ADP + protein N-phospho-L-histidine.</text>
        <dbReference type="EC" id="2.7.13.3"/>
    </reaction>
</comment>
<comment type="caution">
    <text evidence="13">The sequence shown here is derived from an EMBL/GenBank/DDBJ whole genome shotgun (WGS) entry which is preliminary data.</text>
</comment>
<keyword evidence="10" id="KW-1133">Transmembrane helix</keyword>
<dbReference type="PANTHER" id="PTHR43065:SF10">
    <property type="entry name" value="PEROXIDE STRESS-ACTIVATED HISTIDINE KINASE MAK3"/>
    <property type="match status" value="1"/>
</dbReference>
<evidence type="ECO:0000259" key="11">
    <source>
        <dbReference type="PROSITE" id="PS50109"/>
    </source>
</evidence>
<gene>
    <name evidence="13" type="ORF">GCM10007390_37810</name>
</gene>
<evidence type="ECO:0000313" key="14">
    <source>
        <dbReference type="Proteomes" id="UP000598271"/>
    </source>
</evidence>
<dbReference type="InterPro" id="IPR005467">
    <property type="entry name" value="His_kinase_dom"/>
</dbReference>
<dbReference type="SUPFAM" id="SSF55785">
    <property type="entry name" value="PYP-like sensor domain (PAS domain)"/>
    <property type="match status" value="1"/>
</dbReference>
<comment type="subcellular location">
    <subcellularLocation>
        <location evidence="2">Membrane</location>
    </subcellularLocation>
</comment>
<evidence type="ECO:0000256" key="4">
    <source>
        <dbReference type="ARBA" id="ARBA00022553"/>
    </source>
</evidence>
<dbReference type="Pfam" id="PF02518">
    <property type="entry name" value="HATPase_c"/>
    <property type="match status" value="1"/>
</dbReference>
<dbReference type="GO" id="GO:0005524">
    <property type="term" value="F:ATP binding"/>
    <property type="evidence" value="ECO:0007669"/>
    <property type="project" value="UniProtKB-KW"/>
</dbReference>
<dbReference type="EMBL" id="BMXF01000004">
    <property type="protein sequence ID" value="GHB80044.1"/>
    <property type="molecule type" value="Genomic_DNA"/>
</dbReference>
<evidence type="ECO:0000259" key="12">
    <source>
        <dbReference type="PROSITE" id="PS50885"/>
    </source>
</evidence>
<dbReference type="SMART" id="SM00387">
    <property type="entry name" value="HATPase_c"/>
    <property type="match status" value="1"/>
</dbReference>
<dbReference type="PANTHER" id="PTHR43065">
    <property type="entry name" value="SENSOR HISTIDINE KINASE"/>
    <property type="match status" value="1"/>
</dbReference>
<accession>A0A8J3GBT8</accession>
<dbReference type="GO" id="GO:0016020">
    <property type="term" value="C:membrane"/>
    <property type="evidence" value="ECO:0007669"/>
    <property type="project" value="UniProtKB-SubCell"/>
</dbReference>